<keyword evidence="2" id="KW-1185">Reference proteome</keyword>
<sequence length="365" mass="39828">MANNIRANASTLHRREVFYIGGQYVPDNNGEYTLQGQMYVERLLPEETPSREFPIVFIHGSTRSGTDWLTKPDGQPGWASYFLSRGFECYLVDLPFRGRSPWHPGNGSMIDYPAEPIQTMFTACKDFGTWPQAKLHTQWPGPGTMGDPVFDQFYASGLPIVSDVVLQETASQAACAALLDRIGKPAVLVGHSAGGPVPWLAADARPDLVRMIVALEPAGPPFFKVGIKSGPSAPWGVANAPMTYDPPVGDPATDFVKAVVKGPGPGLMDCVLQAEGEGVEATAPRRLVNLVGVRVLVVTAPASYHAQYDWATVRYLTQAGVASVEHLRLEERGILGNGHMMFMEKNSDEVAEEIVRWIDGYKRTE</sequence>
<gene>
    <name evidence="1" type="ORF">F4820DRAFT_438018</name>
</gene>
<dbReference type="EMBL" id="MU393602">
    <property type="protein sequence ID" value="KAI4860038.1"/>
    <property type="molecule type" value="Genomic_DNA"/>
</dbReference>
<comment type="caution">
    <text evidence="1">The sequence shown here is derived from an EMBL/GenBank/DDBJ whole genome shotgun (WGS) entry which is preliminary data.</text>
</comment>
<evidence type="ECO:0000313" key="2">
    <source>
        <dbReference type="Proteomes" id="UP001497700"/>
    </source>
</evidence>
<organism evidence="1 2">
    <name type="scientific">Hypoxylon rubiginosum</name>
    <dbReference type="NCBI Taxonomy" id="110542"/>
    <lineage>
        <taxon>Eukaryota</taxon>
        <taxon>Fungi</taxon>
        <taxon>Dikarya</taxon>
        <taxon>Ascomycota</taxon>
        <taxon>Pezizomycotina</taxon>
        <taxon>Sordariomycetes</taxon>
        <taxon>Xylariomycetidae</taxon>
        <taxon>Xylariales</taxon>
        <taxon>Hypoxylaceae</taxon>
        <taxon>Hypoxylon</taxon>
    </lineage>
</organism>
<evidence type="ECO:0000313" key="1">
    <source>
        <dbReference type="EMBL" id="KAI4860038.1"/>
    </source>
</evidence>
<name>A0ACB9YM47_9PEZI</name>
<protein>
    <submittedName>
        <fullName evidence="1">Alpha/beta-hydrolase</fullName>
    </submittedName>
</protein>
<accession>A0ACB9YM47</accession>
<proteinExistence type="predicted"/>
<dbReference type="Proteomes" id="UP001497700">
    <property type="component" value="Unassembled WGS sequence"/>
</dbReference>
<reference evidence="1 2" key="1">
    <citation type="journal article" date="2022" name="New Phytol.">
        <title>Ecological generalism drives hyperdiversity of secondary metabolite gene clusters in xylarialean endophytes.</title>
        <authorList>
            <person name="Franco M.E.E."/>
            <person name="Wisecaver J.H."/>
            <person name="Arnold A.E."/>
            <person name="Ju Y.M."/>
            <person name="Slot J.C."/>
            <person name="Ahrendt S."/>
            <person name="Moore L.P."/>
            <person name="Eastman K.E."/>
            <person name="Scott K."/>
            <person name="Konkel Z."/>
            <person name="Mondo S.J."/>
            <person name="Kuo A."/>
            <person name="Hayes R.D."/>
            <person name="Haridas S."/>
            <person name="Andreopoulos B."/>
            <person name="Riley R."/>
            <person name="LaButti K."/>
            <person name="Pangilinan J."/>
            <person name="Lipzen A."/>
            <person name="Amirebrahimi M."/>
            <person name="Yan J."/>
            <person name="Adam C."/>
            <person name="Keymanesh K."/>
            <person name="Ng V."/>
            <person name="Louie K."/>
            <person name="Northen T."/>
            <person name="Drula E."/>
            <person name="Henrissat B."/>
            <person name="Hsieh H.M."/>
            <person name="Youens-Clark K."/>
            <person name="Lutzoni F."/>
            <person name="Miadlikowska J."/>
            <person name="Eastwood D.C."/>
            <person name="Hamelin R.C."/>
            <person name="Grigoriev I.V."/>
            <person name="U'Ren J.M."/>
        </authorList>
    </citation>
    <scope>NUCLEOTIDE SEQUENCE [LARGE SCALE GENOMIC DNA]</scope>
    <source>
        <strain evidence="1 2">CBS 119005</strain>
    </source>
</reference>